<accession>A0A0F5HLC9</accession>
<accession>A0A0F5HTN2</accession>
<feature type="signal peptide" evidence="1">
    <location>
        <begin position="1"/>
        <end position="24"/>
    </location>
</feature>
<feature type="chain" id="PRO_5039185333" description="DUF3221 domain-containing protein" evidence="1">
    <location>
        <begin position="25"/>
        <end position="135"/>
    </location>
</feature>
<organism evidence="2 3">
    <name type="scientific">Bacillus thermotolerans</name>
    <name type="common">Quasibacillus thermotolerans</name>
    <dbReference type="NCBI Taxonomy" id="1221996"/>
    <lineage>
        <taxon>Bacteria</taxon>
        <taxon>Bacillati</taxon>
        <taxon>Bacillota</taxon>
        <taxon>Bacilli</taxon>
        <taxon>Bacillales</taxon>
        <taxon>Bacillaceae</taxon>
        <taxon>Bacillus</taxon>
    </lineage>
</organism>
<dbReference type="STRING" id="1221996.QY95_03012"/>
<gene>
    <name evidence="2" type="ORF">QY95_03012</name>
</gene>
<sequence>MYRTCLIAASCLPMLLISACSSDSQVKEQQAAAEETTQPYYTTAGYIVKKDETGVGVVTDMTKAELMGKNEEELAALLYEAQGIQFDFTDMEAIPEETTAALHIGQQVTIQHRMLGLSNPVHGGEVLEIEIKEES</sequence>
<dbReference type="EMBL" id="JWIR02000059">
    <property type="protein sequence ID" value="KKB36744.1"/>
    <property type="molecule type" value="Genomic_DNA"/>
</dbReference>
<evidence type="ECO:0000313" key="3">
    <source>
        <dbReference type="Proteomes" id="UP000031563"/>
    </source>
</evidence>
<evidence type="ECO:0000256" key="1">
    <source>
        <dbReference type="SAM" id="SignalP"/>
    </source>
</evidence>
<keyword evidence="3" id="KW-1185">Reference proteome</keyword>
<comment type="caution">
    <text evidence="2">The sequence shown here is derived from an EMBL/GenBank/DDBJ whole genome shotgun (WGS) entry which is preliminary data.</text>
</comment>
<keyword evidence="1" id="KW-0732">Signal</keyword>
<dbReference type="Proteomes" id="UP000031563">
    <property type="component" value="Unassembled WGS sequence"/>
</dbReference>
<dbReference type="AlphaFoldDB" id="A0A0F5HLC9"/>
<reference evidence="2" key="1">
    <citation type="submission" date="2015-02" db="EMBL/GenBank/DDBJ databases">
        <title>Genome Assembly of Bacillaceae bacterium MTCC 8252.</title>
        <authorList>
            <person name="Verma A."/>
            <person name="Khatri I."/>
            <person name="Mual P."/>
            <person name="Subramanian S."/>
            <person name="Krishnamurthi S."/>
        </authorList>
    </citation>
    <scope>NUCLEOTIDE SEQUENCE [LARGE SCALE GENOMIC DNA]</scope>
    <source>
        <strain evidence="2">MTCC 8252</strain>
    </source>
</reference>
<dbReference type="RefSeq" id="WP_039236070.1">
    <property type="nucleotide sequence ID" value="NZ_JWIR02000059.1"/>
</dbReference>
<protein>
    <recommendedName>
        <fullName evidence="4">DUF3221 domain-containing protein</fullName>
    </recommendedName>
</protein>
<dbReference type="PROSITE" id="PS51257">
    <property type="entry name" value="PROKAR_LIPOPROTEIN"/>
    <property type="match status" value="1"/>
</dbReference>
<proteinExistence type="predicted"/>
<name>A0A0F5HLC9_BACTR</name>
<evidence type="ECO:0008006" key="4">
    <source>
        <dbReference type="Google" id="ProtNLM"/>
    </source>
</evidence>
<evidence type="ECO:0000313" key="2">
    <source>
        <dbReference type="EMBL" id="KKB36744.1"/>
    </source>
</evidence>